<name>A0ABY9DHZ2_VITVI</name>
<sequence length="157" mass="17948">MSAVKQNYGEKVIQFEDSTNRNAFELLARYDTTHLVCNGDRNNICGSCRASCHTEAIWCIFHYGFHTGATTVYHKYWNRSLSNATLTVVEFWFFLGHKSSFTYQTFPKAYPAHAKDLIIIQLVQINGKLRGTFKAEEGCIEEDVFSLAPSDEKLSKF</sequence>
<keyword evidence="2" id="KW-1185">Reference proteome</keyword>
<evidence type="ECO:0000313" key="2">
    <source>
        <dbReference type="Proteomes" id="UP001227230"/>
    </source>
</evidence>
<evidence type="ECO:0000313" key="1">
    <source>
        <dbReference type="EMBL" id="WKA06643.1"/>
    </source>
</evidence>
<accession>A0ABY9DHZ2</accession>
<dbReference type="Gene3D" id="3.40.50.10380">
    <property type="entry name" value="Malic enzyme, N-terminal domain"/>
    <property type="match status" value="1"/>
</dbReference>
<dbReference type="Proteomes" id="UP001227230">
    <property type="component" value="Chromosome 16"/>
</dbReference>
<dbReference type="EMBL" id="CP126663">
    <property type="protein sequence ID" value="WKA06643.1"/>
    <property type="molecule type" value="Genomic_DNA"/>
</dbReference>
<dbReference type="Gene3D" id="1.10.730.10">
    <property type="entry name" value="Isoleucyl-tRNA Synthetase, Domain 1"/>
    <property type="match status" value="1"/>
</dbReference>
<reference evidence="1 2" key="1">
    <citation type="journal article" date="2023" name="Hortic Res">
        <title>The complete reference genome for grapevine (Vitis vinifera L.) genetics and breeding.</title>
        <authorList>
            <person name="Shi X."/>
            <person name="Cao S."/>
            <person name="Wang X."/>
            <person name="Huang S."/>
            <person name="Wang Y."/>
            <person name="Liu Z."/>
            <person name="Liu W."/>
            <person name="Leng X."/>
            <person name="Peng Y."/>
            <person name="Wang N."/>
            <person name="Wang Y."/>
            <person name="Ma Z."/>
            <person name="Xu X."/>
            <person name="Zhang F."/>
            <person name="Xue H."/>
            <person name="Zhong H."/>
            <person name="Wang Y."/>
            <person name="Zhang K."/>
            <person name="Velt A."/>
            <person name="Avia K."/>
            <person name="Holtgrawe D."/>
            <person name="Grimplet J."/>
            <person name="Matus J.T."/>
            <person name="Ware D."/>
            <person name="Wu X."/>
            <person name="Wang H."/>
            <person name="Liu C."/>
            <person name="Fang Y."/>
            <person name="Rustenholz C."/>
            <person name="Cheng Z."/>
            <person name="Xiao H."/>
            <person name="Zhou Y."/>
        </authorList>
    </citation>
    <scope>NUCLEOTIDE SEQUENCE [LARGE SCALE GENOMIC DNA]</scope>
    <source>
        <strain evidence="2">cv. Pinot noir / PN40024</strain>
        <tissue evidence="1">Leaf</tissue>
    </source>
</reference>
<proteinExistence type="predicted"/>
<dbReference type="InterPro" id="IPR037062">
    <property type="entry name" value="Malic_N_dom_sf"/>
</dbReference>
<protein>
    <submittedName>
        <fullName evidence="1">Uncharacterized protein</fullName>
    </submittedName>
</protein>
<organism evidence="1 2">
    <name type="scientific">Vitis vinifera</name>
    <name type="common">Grape</name>
    <dbReference type="NCBI Taxonomy" id="29760"/>
    <lineage>
        <taxon>Eukaryota</taxon>
        <taxon>Viridiplantae</taxon>
        <taxon>Streptophyta</taxon>
        <taxon>Embryophyta</taxon>
        <taxon>Tracheophyta</taxon>
        <taxon>Spermatophyta</taxon>
        <taxon>Magnoliopsida</taxon>
        <taxon>eudicotyledons</taxon>
        <taxon>Gunneridae</taxon>
        <taxon>Pentapetalae</taxon>
        <taxon>rosids</taxon>
        <taxon>Vitales</taxon>
        <taxon>Vitaceae</taxon>
        <taxon>Viteae</taxon>
        <taxon>Vitis</taxon>
    </lineage>
</organism>
<gene>
    <name evidence="1" type="ORF">VitviT2T_024536</name>
</gene>